<comment type="subcellular location">
    <subcellularLocation>
        <location evidence="2">Cytoplasm</location>
        <location evidence="2">Cytoskeleton</location>
        <location evidence="2">Flagellum axoneme</location>
    </subcellularLocation>
</comment>
<evidence type="ECO:0000256" key="5">
    <source>
        <dbReference type="ARBA" id="ARBA00022846"/>
    </source>
</evidence>
<organism evidence="13 14">
    <name type="scientific">Candidula unifasciata</name>
    <dbReference type="NCBI Taxonomy" id="100452"/>
    <lineage>
        <taxon>Eukaryota</taxon>
        <taxon>Metazoa</taxon>
        <taxon>Spiralia</taxon>
        <taxon>Lophotrochozoa</taxon>
        <taxon>Mollusca</taxon>
        <taxon>Gastropoda</taxon>
        <taxon>Heterobranchia</taxon>
        <taxon>Euthyneura</taxon>
        <taxon>Panpulmonata</taxon>
        <taxon>Eupulmonata</taxon>
        <taxon>Stylommatophora</taxon>
        <taxon>Helicina</taxon>
        <taxon>Helicoidea</taxon>
        <taxon>Geomitridae</taxon>
        <taxon>Candidula</taxon>
    </lineage>
</organism>
<evidence type="ECO:0000256" key="9">
    <source>
        <dbReference type="ARBA" id="ARBA00023273"/>
    </source>
</evidence>
<evidence type="ECO:0000256" key="12">
    <source>
        <dbReference type="SAM" id="MobiDB-lite"/>
    </source>
</evidence>
<evidence type="ECO:0000256" key="8">
    <source>
        <dbReference type="ARBA" id="ARBA00023212"/>
    </source>
</evidence>
<evidence type="ECO:0000256" key="7">
    <source>
        <dbReference type="ARBA" id="ARBA00023069"/>
    </source>
</evidence>
<sequence>TQLELEDKYKRTKDEIAALKDHLAMRRELTRRSKSASSEMSKRVEETEKELQEHKEDQKAINADMTRQYKTMQTEMGLRIHQLELELRRTQKELSSTQAELKKSYEDRNSMIEERDTEITDLKMKISMMEQAYESVIREALDNLVRKLDDSKDKWESRSSLIQVRNKQTLLDFGLNPLDM</sequence>
<evidence type="ECO:0000256" key="1">
    <source>
        <dbReference type="ARBA" id="ARBA00003029"/>
    </source>
</evidence>
<dbReference type="AlphaFoldDB" id="A0A8S4A081"/>
<dbReference type="OrthoDB" id="10264405at2759"/>
<evidence type="ECO:0000256" key="4">
    <source>
        <dbReference type="ARBA" id="ARBA00022490"/>
    </source>
</evidence>
<dbReference type="Proteomes" id="UP000678393">
    <property type="component" value="Unassembled WGS sequence"/>
</dbReference>
<reference evidence="13" key="1">
    <citation type="submission" date="2021-04" db="EMBL/GenBank/DDBJ databases">
        <authorList>
            <consortium name="Molecular Ecology Group"/>
        </authorList>
    </citation>
    <scope>NUCLEOTIDE SEQUENCE</scope>
</reference>
<dbReference type="EMBL" id="CAJHNH020006101">
    <property type="protein sequence ID" value="CAG5133305.1"/>
    <property type="molecule type" value="Genomic_DNA"/>
</dbReference>
<dbReference type="PANTHER" id="PTHR28656">
    <property type="entry name" value="COILED-COIL DOMAIN-CONTAINING PROTEIN 153"/>
    <property type="match status" value="1"/>
</dbReference>
<protein>
    <recommendedName>
        <fullName evidence="11">Dynein regulatory complex protein 12</fullName>
    </recommendedName>
</protein>
<keyword evidence="7" id="KW-0969">Cilium</keyword>
<keyword evidence="5" id="KW-0282">Flagellum</keyword>
<name>A0A8S4A081_9EUPU</name>
<keyword evidence="14" id="KW-1185">Reference proteome</keyword>
<evidence type="ECO:0000256" key="3">
    <source>
        <dbReference type="ARBA" id="ARBA00011248"/>
    </source>
</evidence>
<comment type="caution">
    <text evidence="13">The sequence shown here is derived from an EMBL/GenBank/DDBJ whole genome shotgun (WGS) entry which is preliminary data.</text>
</comment>
<feature type="non-terminal residue" evidence="13">
    <location>
        <position position="1"/>
    </location>
</feature>
<keyword evidence="8" id="KW-0206">Cytoskeleton</keyword>
<evidence type="ECO:0000256" key="11">
    <source>
        <dbReference type="ARBA" id="ARBA00044800"/>
    </source>
</evidence>
<accession>A0A8S4A081</accession>
<evidence type="ECO:0000313" key="14">
    <source>
        <dbReference type="Proteomes" id="UP000678393"/>
    </source>
</evidence>
<evidence type="ECO:0000256" key="6">
    <source>
        <dbReference type="ARBA" id="ARBA00023054"/>
    </source>
</evidence>
<evidence type="ECO:0000256" key="10">
    <source>
        <dbReference type="ARBA" id="ARBA00044754"/>
    </source>
</evidence>
<dbReference type="InterPro" id="IPR033585">
    <property type="entry name" value="DRC12-like"/>
</dbReference>
<evidence type="ECO:0000256" key="2">
    <source>
        <dbReference type="ARBA" id="ARBA00004611"/>
    </source>
</evidence>
<evidence type="ECO:0000313" key="13">
    <source>
        <dbReference type="EMBL" id="CAG5133305.1"/>
    </source>
</evidence>
<feature type="compositionally biased region" description="Basic and acidic residues" evidence="12">
    <location>
        <begin position="40"/>
        <end position="57"/>
    </location>
</feature>
<gene>
    <name evidence="13" type="ORF">CUNI_LOCUS18863</name>
</gene>
<keyword evidence="6" id="KW-0175">Coiled coil</keyword>
<keyword evidence="4" id="KW-0963">Cytoplasm</keyword>
<comment type="similarity">
    <text evidence="10">Belongs to the DRC12 family.</text>
</comment>
<proteinExistence type="inferred from homology"/>
<comment type="function">
    <text evidence="1">Component of the nexin-dynein regulatory complex (N-DRC), a key regulator of ciliary/flagellar motility which maintains the alignment and integrity of the distal axoneme and regulates microtubule sliding in motile axonemes.</text>
</comment>
<feature type="region of interest" description="Disordered" evidence="12">
    <location>
        <begin position="27"/>
        <end position="57"/>
    </location>
</feature>
<dbReference type="PANTHER" id="PTHR28656:SF1">
    <property type="entry name" value="COILED-COIL DOMAIN-CONTAINING PROTEIN 153"/>
    <property type="match status" value="1"/>
</dbReference>
<comment type="subunit">
    <text evidence="3">Component of the nexin-dynein regulatory complex (N-DRC).</text>
</comment>
<keyword evidence="9" id="KW-0966">Cell projection</keyword>